<dbReference type="EMBL" id="JAINUG010000016">
    <property type="protein sequence ID" value="KAJ8413160.1"/>
    <property type="molecule type" value="Genomic_DNA"/>
</dbReference>
<dbReference type="InterPro" id="IPR011705">
    <property type="entry name" value="BACK"/>
</dbReference>
<dbReference type="PANTHER" id="PTHR45632:SF8">
    <property type="entry name" value="KELCH-LIKE PROTEIN 34"/>
    <property type="match status" value="1"/>
</dbReference>
<dbReference type="Pfam" id="PF01344">
    <property type="entry name" value="Kelch_1"/>
    <property type="match status" value="3"/>
</dbReference>
<dbReference type="SMART" id="SM00875">
    <property type="entry name" value="BACK"/>
    <property type="match status" value="1"/>
</dbReference>
<dbReference type="AlphaFoldDB" id="A0AAD7WXZ4"/>
<organism evidence="4 5">
    <name type="scientific">Aldrovandia affinis</name>
    <dbReference type="NCBI Taxonomy" id="143900"/>
    <lineage>
        <taxon>Eukaryota</taxon>
        <taxon>Metazoa</taxon>
        <taxon>Chordata</taxon>
        <taxon>Craniata</taxon>
        <taxon>Vertebrata</taxon>
        <taxon>Euteleostomi</taxon>
        <taxon>Actinopterygii</taxon>
        <taxon>Neopterygii</taxon>
        <taxon>Teleostei</taxon>
        <taxon>Notacanthiformes</taxon>
        <taxon>Halosauridae</taxon>
        <taxon>Aldrovandia</taxon>
    </lineage>
</organism>
<evidence type="ECO:0000313" key="5">
    <source>
        <dbReference type="Proteomes" id="UP001221898"/>
    </source>
</evidence>
<dbReference type="PROSITE" id="PS50097">
    <property type="entry name" value="BTB"/>
    <property type="match status" value="1"/>
</dbReference>
<dbReference type="Gene3D" id="1.25.40.420">
    <property type="match status" value="1"/>
</dbReference>
<dbReference type="PIRSF" id="PIRSF037037">
    <property type="entry name" value="Kelch-like_protein_gigaxonin"/>
    <property type="match status" value="1"/>
</dbReference>
<name>A0AAD7WXZ4_9TELE</name>
<keyword evidence="2" id="KW-0677">Repeat</keyword>
<dbReference type="Pfam" id="PF07707">
    <property type="entry name" value="BACK"/>
    <property type="match status" value="1"/>
</dbReference>
<dbReference type="SMART" id="SM00612">
    <property type="entry name" value="Kelch"/>
    <property type="match status" value="6"/>
</dbReference>
<evidence type="ECO:0000256" key="1">
    <source>
        <dbReference type="ARBA" id="ARBA00022441"/>
    </source>
</evidence>
<dbReference type="InterPro" id="IPR011333">
    <property type="entry name" value="SKP1/BTB/POZ_sf"/>
</dbReference>
<evidence type="ECO:0000259" key="3">
    <source>
        <dbReference type="PROSITE" id="PS50097"/>
    </source>
</evidence>
<dbReference type="PANTHER" id="PTHR45632">
    <property type="entry name" value="LD33804P"/>
    <property type="match status" value="1"/>
</dbReference>
<evidence type="ECO:0000256" key="2">
    <source>
        <dbReference type="ARBA" id="ARBA00022737"/>
    </source>
</evidence>
<sequence>MSYFLVLSETHGGSVLSHYQRLRSEGRLCDVELVAGGGASFPAHRSLLACSSDYFWSLFQEHTHEFQARTLHLPALSDKGLQHILDFIYTSWLSLSISTLEDILEAACYLQVTCAIQLCSCYIANNLSPDNCCFFANVAARYGMDDALSATNLFIASRMGEFLAPGSGGGDQVGLLELNADSLRALLRAEEMSGVQELSLLSLLLDWLDRHKLTSVRSNLLLSNIRFALVPPKELTRLHAARPALQTPFVKSLVFKALEYHQQGPCQPLLQATQSTLRTSTAQVLLVGGGPEADHPEREVLTFNPQSRKFRSLTQLPHRIQHHCVCVLGNFLFVLGGEMVEVDESEKVTARVVTGQVWRYDPRFESWEVAAQMGERRVRFSCCVAEGVIHAIGGHGGSEGQKEVVLDSVETYDMQADCWRRGVALPLCVHGQACATHGTAIYISGGMHGDQQESSKEVYVLEFRGSQWEKRAPMSIARYGHQMATVRDRIYAFLGMHEPFCDIEQFDPAQNEWTRLRPLFHDRFCYGLVPLPPTQGGKVLLIGGRKWHNAQEVATPNVLEYDVESDSWREVCKLPKPLSGAQCALMHIPDPTEM</sequence>
<dbReference type="InterPro" id="IPR015915">
    <property type="entry name" value="Kelch-typ_b-propeller"/>
</dbReference>
<dbReference type="InterPro" id="IPR000210">
    <property type="entry name" value="BTB/POZ_dom"/>
</dbReference>
<keyword evidence="1" id="KW-0880">Kelch repeat</keyword>
<protein>
    <recommendedName>
        <fullName evidence="3">BTB domain-containing protein</fullName>
    </recommendedName>
</protein>
<dbReference type="Pfam" id="PF00651">
    <property type="entry name" value="BTB"/>
    <property type="match status" value="1"/>
</dbReference>
<proteinExistence type="predicted"/>
<dbReference type="Gene3D" id="2.120.10.80">
    <property type="entry name" value="Kelch-type beta propeller"/>
    <property type="match status" value="1"/>
</dbReference>
<feature type="domain" description="BTB" evidence="3">
    <location>
        <begin position="29"/>
        <end position="97"/>
    </location>
</feature>
<gene>
    <name evidence="4" type="ORF">AAFF_G00091560</name>
</gene>
<dbReference type="Gene3D" id="3.30.710.10">
    <property type="entry name" value="Potassium Channel Kv1.1, Chain A"/>
    <property type="match status" value="1"/>
</dbReference>
<dbReference type="SMART" id="SM00225">
    <property type="entry name" value="BTB"/>
    <property type="match status" value="1"/>
</dbReference>
<comment type="caution">
    <text evidence="4">The sequence shown here is derived from an EMBL/GenBank/DDBJ whole genome shotgun (WGS) entry which is preliminary data.</text>
</comment>
<dbReference type="Proteomes" id="UP001221898">
    <property type="component" value="Unassembled WGS sequence"/>
</dbReference>
<dbReference type="SUPFAM" id="SSF54695">
    <property type="entry name" value="POZ domain"/>
    <property type="match status" value="1"/>
</dbReference>
<dbReference type="InterPro" id="IPR017096">
    <property type="entry name" value="BTB-kelch_protein"/>
</dbReference>
<keyword evidence="5" id="KW-1185">Reference proteome</keyword>
<dbReference type="SUPFAM" id="SSF117281">
    <property type="entry name" value="Kelch motif"/>
    <property type="match status" value="1"/>
</dbReference>
<dbReference type="InterPro" id="IPR006652">
    <property type="entry name" value="Kelch_1"/>
</dbReference>
<reference evidence="4" key="1">
    <citation type="journal article" date="2023" name="Science">
        <title>Genome structures resolve the early diversification of teleost fishes.</title>
        <authorList>
            <person name="Parey E."/>
            <person name="Louis A."/>
            <person name="Montfort J."/>
            <person name="Bouchez O."/>
            <person name="Roques C."/>
            <person name="Iampietro C."/>
            <person name="Lluch J."/>
            <person name="Castinel A."/>
            <person name="Donnadieu C."/>
            <person name="Desvignes T."/>
            <person name="Floi Bucao C."/>
            <person name="Jouanno E."/>
            <person name="Wen M."/>
            <person name="Mejri S."/>
            <person name="Dirks R."/>
            <person name="Jansen H."/>
            <person name="Henkel C."/>
            <person name="Chen W.J."/>
            <person name="Zahm M."/>
            <person name="Cabau C."/>
            <person name="Klopp C."/>
            <person name="Thompson A.W."/>
            <person name="Robinson-Rechavi M."/>
            <person name="Braasch I."/>
            <person name="Lecointre G."/>
            <person name="Bobe J."/>
            <person name="Postlethwait J.H."/>
            <person name="Berthelot C."/>
            <person name="Roest Crollius H."/>
            <person name="Guiguen Y."/>
        </authorList>
    </citation>
    <scope>NUCLEOTIDE SEQUENCE</scope>
    <source>
        <strain evidence="4">NC1722</strain>
    </source>
</reference>
<evidence type="ECO:0000313" key="4">
    <source>
        <dbReference type="EMBL" id="KAJ8413160.1"/>
    </source>
</evidence>
<accession>A0AAD7WXZ4</accession>